<dbReference type="Proteomes" id="UP001652625">
    <property type="component" value="Chromosome 02"/>
</dbReference>
<evidence type="ECO:0000256" key="9">
    <source>
        <dbReference type="PROSITE-ProRule" id="PRU00504"/>
    </source>
</evidence>
<keyword evidence="5 7" id="KW-0863">Zinc-finger</keyword>
<comment type="similarity">
    <text evidence="1">Belongs to the TRIM/RBCC family.</text>
</comment>
<dbReference type="Pfam" id="PF01436">
    <property type="entry name" value="NHL"/>
    <property type="match status" value="3"/>
</dbReference>
<evidence type="ECO:0000256" key="7">
    <source>
        <dbReference type="PROSITE-ProRule" id="PRU00024"/>
    </source>
</evidence>
<evidence type="ECO:0000259" key="11">
    <source>
        <dbReference type="PROSITE" id="PS50119"/>
    </source>
</evidence>
<evidence type="ECO:0000313" key="13">
    <source>
        <dbReference type="RefSeq" id="XP_065647013.1"/>
    </source>
</evidence>
<dbReference type="Pfam" id="PF00630">
    <property type="entry name" value="Filamin"/>
    <property type="match status" value="1"/>
</dbReference>
<feature type="repeat" description="NHL" evidence="9">
    <location>
        <begin position="581"/>
        <end position="624"/>
    </location>
</feature>
<dbReference type="SMART" id="SM00557">
    <property type="entry name" value="IG_FLMN"/>
    <property type="match status" value="1"/>
</dbReference>
<evidence type="ECO:0000256" key="2">
    <source>
        <dbReference type="ARBA" id="ARBA00022553"/>
    </source>
</evidence>
<evidence type="ECO:0000256" key="8">
    <source>
        <dbReference type="PROSITE-ProRule" id="PRU00087"/>
    </source>
</evidence>
<dbReference type="Gene3D" id="3.30.160.60">
    <property type="entry name" value="Classic Zinc Finger"/>
    <property type="match status" value="1"/>
</dbReference>
<dbReference type="Pfam" id="PF00643">
    <property type="entry name" value="zf-B_box"/>
    <property type="match status" value="1"/>
</dbReference>
<dbReference type="InterPro" id="IPR013783">
    <property type="entry name" value="Ig-like_fold"/>
</dbReference>
<sequence length="762" mass="87064">MEKLDDKCNRIELQKKEKDIDITCYICKQTFRYPRVLDCLHTFCEECCANNINKIDHELGERSIIKCQRCFEVTILPDNDLQMLPYNFFANNAIDFLLIQSAKENAILCTCCSDESDAVSRCVECSEFLCLKCVTAHKRIRVTKDHKVIDLDTLRYDKSSVHRPVHCLFHEQEAFAFYCEDCDDIICNECTILQHRGHRYEKLKEALKNKKPYMMSILEDNESKKIRPIERAIDEVQDMAARLHARTVATKQAVKNCTAQCIRAIEFRCHELLSTVDAIYSNKSRLLYEQQLGLQLRLMKNKTANDFVNYALKNGSEAEIFELLDVMKIRLEYLNKEELEYKEPHENDVIDHLFDFDSVENIANNLGEISTSAIFLTNTIVSGQGLRTGKVGIETFFIVKVFDRFGSPCIETTTNDAIRVKIQAPEGFYVNNKILNNNDGSYCIRYTPVTRGKYNITIKIRGRQFPNSNHTVRVYDGIDYLKIENTYLNFGVLGNKPCEMNLPWAIAIHEDGRMFVTDHGNNRVQVFNELGKFITEFGSKGSKDGQFLGPTGIAIDQNGCIFVSDWENHRVQQFNQNGVFMGKFGLKGREKGQLLHPAGLAIDKNGCVIVADRDNHRLQIFASDGRPISVIGSYGNECGQLDSPTHVAIMDDNLYIVSDAGNDRLVLFEESGRFNSFFGSKGSDPGFFNRPSGVVVDKEGYIILGDLYNHRIQIFDPELKYYCHFGGEGNQDKQFRYPSGIALTNEGRVAIVDRYNHRVQVF</sequence>
<dbReference type="RefSeq" id="XP_065647013.1">
    <property type="nucleotide sequence ID" value="XM_065790941.1"/>
</dbReference>
<keyword evidence="3" id="KW-0479">Metal-binding</keyword>
<feature type="domain" description="B box-type" evidence="11">
    <location>
        <begin position="162"/>
        <end position="203"/>
    </location>
</feature>
<accession>A0ABM4BDH9</accession>
<dbReference type="Pfam" id="PF13445">
    <property type="entry name" value="zf-RING_UBOX"/>
    <property type="match status" value="1"/>
</dbReference>
<evidence type="ECO:0000256" key="6">
    <source>
        <dbReference type="ARBA" id="ARBA00022833"/>
    </source>
</evidence>
<feature type="domain" description="RING-type" evidence="10">
    <location>
        <begin position="24"/>
        <end position="70"/>
    </location>
</feature>
<dbReference type="InterPro" id="IPR027370">
    <property type="entry name" value="Znf-RING_euk"/>
</dbReference>
<dbReference type="SUPFAM" id="SSF57845">
    <property type="entry name" value="B-box zinc-binding domain"/>
    <property type="match status" value="1"/>
</dbReference>
<organism evidence="12 13">
    <name type="scientific">Hydra vulgaris</name>
    <name type="common">Hydra</name>
    <name type="synonym">Hydra attenuata</name>
    <dbReference type="NCBI Taxonomy" id="6087"/>
    <lineage>
        <taxon>Eukaryota</taxon>
        <taxon>Metazoa</taxon>
        <taxon>Cnidaria</taxon>
        <taxon>Hydrozoa</taxon>
        <taxon>Hydroidolina</taxon>
        <taxon>Anthoathecata</taxon>
        <taxon>Aplanulata</taxon>
        <taxon>Hydridae</taxon>
        <taxon>Hydra</taxon>
    </lineage>
</organism>
<dbReference type="Gene3D" id="2.120.10.30">
    <property type="entry name" value="TolB, C-terminal domain"/>
    <property type="match status" value="3"/>
</dbReference>
<keyword evidence="2" id="KW-0597">Phosphoprotein</keyword>
<dbReference type="GeneID" id="100210204"/>
<feature type="repeat" description="NHL" evidence="9">
    <location>
        <begin position="725"/>
        <end position="762"/>
    </location>
</feature>
<dbReference type="InterPro" id="IPR013083">
    <property type="entry name" value="Znf_RING/FYVE/PHD"/>
</dbReference>
<dbReference type="SMART" id="SM00336">
    <property type="entry name" value="BBOX"/>
    <property type="match status" value="2"/>
</dbReference>
<dbReference type="InterPro" id="IPR001298">
    <property type="entry name" value="Filamin/ABP280_rpt"/>
</dbReference>
<evidence type="ECO:0000313" key="12">
    <source>
        <dbReference type="Proteomes" id="UP001652625"/>
    </source>
</evidence>
<dbReference type="PROSITE" id="PS50119">
    <property type="entry name" value="ZF_BBOX"/>
    <property type="match status" value="2"/>
</dbReference>
<feature type="repeat" description="Filamin" evidence="8">
    <location>
        <begin position="371"/>
        <end position="474"/>
    </location>
</feature>
<dbReference type="InterPro" id="IPR000315">
    <property type="entry name" value="Znf_B-box"/>
</dbReference>
<dbReference type="PROSITE" id="PS51125">
    <property type="entry name" value="NHL"/>
    <property type="match status" value="6"/>
</dbReference>
<reference evidence="13" key="2">
    <citation type="submission" date="2025-08" db="UniProtKB">
        <authorList>
            <consortium name="RefSeq"/>
        </authorList>
    </citation>
    <scope>IDENTIFICATION</scope>
</reference>
<evidence type="ECO:0000256" key="1">
    <source>
        <dbReference type="ARBA" id="ARBA00008518"/>
    </source>
</evidence>
<feature type="repeat" description="NHL" evidence="9">
    <location>
        <begin position="534"/>
        <end position="577"/>
    </location>
</feature>
<dbReference type="PROSITE" id="PS50194">
    <property type="entry name" value="FILAMIN_REPEAT"/>
    <property type="match status" value="1"/>
</dbReference>
<dbReference type="SUPFAM" id="SSF101898">
    <property type="entry name" value="NHL repeat"/>
    <property type="match status" value="1"/>
</dbReference>
<feature type="repeat" description="NHL" evidence="9">
    <location>
        <begin position="676"/>
        <end position="718"/>
    </location>
</feature>
<feature type="repeat" description="NHL" evidence="9">
    <location>
        <begin position="490"/>
        <end position="530"/>
    </location>
</feature>
<dbReference type="SUPFAM" id="SSF81296">
    <property type="entry name" value="E set domains"/>
    <property type="match status" value="1"/>
</dbReference>
<name>A0ABM4BDH9_HYDVU</name>
<evidence type="ECO:0000256" key="4">
    <source>
        <dbReference type="ARBA" id="ARBA00022737"/>
    </source>
</evidence>
<dbReference type="CDD" id="cd14954">
    <property type="entry name" value="NHL_TRIM71_like"/>
    <property type="match status" value="1"/>
</dbReference>
<dbReference type="InterPro" id="IPR047153">
    <property type="entry name" value="TRIM45/56/19-like"/>
</dbReference>
<proteinExistence type="inferred from homology"/>
<feature type="domain" description="B box-type" evidence="11">
    <location>
        <begin position="104"/>
        <end position="151"/>
    </location>
</feature>
<dbReference type="InterPro" id="IPR014756">
    <property type="entry name" value="Ig_E-set"/>
</dbReference>
<reference evidence="12" key="1">
    <citation type="submission" date="2025-05" db="UniProtKB">
        <authorList>
            <consortium name="RefSeq"/>
        </authorList>
    </citation>
    <scope>NUCLEOTIDE SEQUENCE [LARGE SCALE GENOMIC DNA]</scope>
</reference>
<dbReference type="SUPFAM" id="SSF57850">
    <property type="entry name" value="RING/U-box"/>
    <property type="match status" value="1"/>
</dbReference>
<feature type="repeat" description="NHL" evidence="9">
    <location>
        <begin position="628"/>
        <end position="671"/>
    </location>
</feature>
<keyword evidence="4" id="KW-0677">Repeat</keyword>
<dbReference type="Pfam" id="PF17170">
    <property type="entry name" value="DUF5128"/>
    <property type="match status" value="1"/>
</dbReference>
<keyword evidence="6" id="KW-0862">Zinc</keyword>
<gene>
    <name evidence="13" type="primary">LOC100210204</name>
</gene>
<dbReference type="PANTHER" id="PTHR25462">
    <property type="entry name" value="BONUS, ISOFORM C-RELATED"/>
    <property type="match status" value="1"/>
</dbReference>
<dbReference type="SMART" id="SM00184">
    <property type="entry name" value="RING"/>
    <property type="match status" value="1"/>
</dbReference>
<dbReference type="InterPro" id="IPR001841">
    <property type="entry name" value="Znf_RING"/>
</dbReference>
<keyword evidence="12" id="KW-1185">Reference proteome</keyword>
<dbReference type="Gene3D" id="2.60.40.10">
    <property type="entry name" value="Immunoglobulins"/>
    <property type="match status" value="1"/>
</dbReference>
<dbReference type="PROSITE" id="PS50089">
    <property type="entry name" value="ZF_RING_2"/>
    <property type="match status" value="1"/>
</dbReference>
<dbReference type="InterPro" id="IPR001258">
    <property type="entry name" value="NHL_repeat"/>
</dbReference>
<dbReference type="Gene3D" id="3.30.40.10">
    <property type="entry name" value="Zinc/RING finger domain, C3HC4 (zinc finger)"/>
    <property type="match status" value="1"/>
</dbReference>
<protein>
    <submittedName>
        <fullName evidence="13">E3 ubiquitin-protein ligase TRIM71</fullName>
    </submittedName>
</protein>
<dbReference type="InterPro" id="IPR017868">
    <property type="entry name" value="Filamin/ABP280_repeat-like"/>
</dbReference>
<dbReference type="Gene3D" id="4.10.830.40">
    <property type="match status" value="1"/>
</dbReference>
<evidence type="ECO:0000259" key="10">
    <source>
        <dbReference type="PROSITE" id="PS50089"/>
    </source>
</evidence>
<dbReference type="InterPro" id="IPR011042">
    <property type="entry name" value="6-blade_b-propeller_TolB-like"/>
</dbReference>
<dbReference type="PANTHER" id="PTHR25462:SF296">
    <property type="entry name" value="MEIOTIC P26, ISOFORM F"/>
    <property type="match status" value="1"/>
</dbReference>
<evidence type="ECO:0000256" key="5">
    <source>
        <dbReference type="ARBA" id="ARBA00022771"/>
    </source>
</evidence>
<evidence type="ECO:0000256" key="3">
    <source>
        <dbReference type="ARBA" id="ARBA00022723"/>
    </source>
</evidence>